<dbReference type="Proteomes" id="UP000054396">
    <property type="component" value="Unassembled WGS sequence"/>
</dbReference>
<dbReference type="SMART" id="SM00354">
    <property type="entry name" value="HTH_LACI"/>
    <property type="match status" value="1"/>
</dbReference>
<protein>
    <recommendedName>
        <fullName evidence="4">HTH lacI-type domain-containing protein</fullName>
    </recommendedName>
</protein>
<keyword evidence="2" id="KW-0238">DNA-binding</keyword>
<evidence type="ECO:0000256" key="3">
    <source>
        <dbReference type="ARBA" id="ARBA00023163"/>
    </source>
</evidence>
<keyword evidence="6" id="KW-1185">Reference proteome</keyword>
<evidence type="ECO:0000256" key="2">
    <source>
        <dbReference type="ARBA" id="ARBA00023125"/>
    </source>
</evidence>
<dbReference type="GO" id="GO:0000976">
    <property type="term" value="F:transcription cis-regulatory region binding"/>
    <property type="evidence" value="ECO:0007669"/>
    <property type="project" value="TreeGrafter"/>
</dbReference>
<dbReference type="InterPro" id="IPR000843">
    <property type="entry name" value="HTH_LacI"/>
</dbReference>
<dbReference type="GO" id="GO:0003700">
    <property type="term" value="F:DNA-binding transcription factor activity"/>
    <property type="evidence" value="ECO:0007669"/>
    <property type="project" value="TreeGrafter"/>
</dbReference>
<evidence type="ECO:0000313" key="6">
    <source>
        <dbReference type="Proteomes" id="UP000054396"/>
    </source>
</evidence>
<dbReference type="EMBL" id="LPXO01000002">
    <property type="protein sequence ID" value="KUF12121.1"/>
    <property type="molecule type" value="Genomic_DNA"/>
</dbReference>
<dbReference type="CDD" id="cd06307">
    <property type="entry name" value="PBP1_sugar_binding"/>
    <property type="match status" value="1"/>
</dbReference>
<accession>A0A0W7WNF6</accession>
<evidence type="ECO:0000313" key="5">
    <source>
        <dbReference type="EMBL" id="KUF12121.1"/>
    </source>
</evidence>
<feature type="domain" description="HTH lacI-type" evidence="4">
    <location>
        <begin position="5"/>
        <end position="46"/>
    </location>
</feature>
<comment type="caution">
    <text evidence="5">The sequence shown here is derived from an EMBL/GenBank/DDBJ whole genome shotgun (WGS) entry which is preliminary data.</text>
</comment>
<dbReference type="PROSITE" id="PS50932">
    <property type="entry name" value="HTH_LACI_2"/>
    <property type="match status" value="1"/>
</dbReference>
<dbReference type="Gene3D" id="1.10.260.40">
    <property type="entry name" value="lambda repressor-like DNA-binding domains"/>
    <property type="match status" value="1"/>
</dbReference>
<keyword evidence="3" id="KW-0804">Transcription</keyword>
<dbReference type="Gene3D" id="3.40.50.2300">
    <property type="match status" value="2"/>
</dbReference>
<sequence>MSHPFSIKEIAHQAGLSTATVDRVLNARPGVRRQTANRVHAAIRELEAQEAQLSMSGRKLMIDLVVEAPQAFLDALQQALRRELPLIQTAIFRARTDLRARFPIEAIVARLDQALRLRSDGVILMAPEAAPIRDAVARLTAEEIPVVTLATDMPGSARIGYAGLDNRCTGQTAAWLMHKWLAPEPAPHVILTKRNAAFRGEAERETGFRAAMARLCPAARLTLLVQGGEGPGFAPRVAAASREDPAAGLYSIGGDNRALVRAFTRLGLPRPVMIGHDFDPENRALLAAGDLDAVLYHELTDDIRHAVQVFLSVHSQGAVPMPADGTPLRVMLPPMLAGAGDLPD</sequence>
<dbReference type="CDD" id="cd01392">
    <property type="entry name" value="HTH_LacI"/>
    <property type="match status" value="1"/>
</dbReference>
<evidence type="ECO:0000259" key="4">
    <source>
        <dbReference type="PROSITE" id="PS50932"/>
    </source>
</evidence>
<dbReference type="InterPro" id="IPR010982">
    <property type="entry name" value="Lambda_DNA-bd_dom_sf"/>
</dbReference>
<dbReference type="SUPFAM" id="SSF53822">
    <property type="entry name" value="Periplasmic binding protein-like I"/>
    <property type="match status" value="1"/>
</dbReference>
<proteinExistence type="predicted"/>
<keyword evidence="1" id="KW-0805">Transcription regulation</keyword>
<name>A0A0W7WNF6_9RHOB</name>
<dbReference type="Pfam" id="PF13407">
    <property type="entry name" value="Peripla_BP_4"/>
    <property type="match status" value="1"/>
</dbReference>
<reference evidence="5 6" key="1">
    <citation type="submission" date="2015-12" db="EMBL/GenBank/DDBJ databases">
        <authorList>
            <person name="Shamseldin A."/>
            <person name="Moawad H."/>
            <person name="Abd El-Rahim W.M."/>
            <person name="Sadowsky M.J."/>
        </authorList>
    </citation>
    <scope>NUCLEOTIDE SEQUENCE [LARGE SCALE GENOMIC DNA]</scope>
    <source>
        <strain evidence="5 6">SJ5A-1</strain>
    </source>
</reference>
<organism evidence="5 6">
    <name type="scientific">Pseudoponticoccus marisrubri</name>
    <dbReference type="NCBI Taxonomy" id="1685382"/>
    <lineage>
        <taxon>Bacteria</taxon>
        <taxon>Pseudomonadati</taxon>
        <taxon>Pseudomonadota</taxon>
        <taxon>Alphaproteobacteria</taxon>
        <taxon>Rhodobacterales</taxon>
        <taxon>Roseobacteraceae</taxon>
        <taxon>Pseudoponticoccus</taxon>
    </lineage>
</organism>
<dbReference type="PANTHER" id="PTHR30146:SF152">
    <property type="entry name" value="TRANSCRIPTIONAL REGULATORY PROTEIN"/>
    <property type="match status" value="1"/>
</dbReference>
<dbReference type="OrthoDB" id="9805774at2"/>
<gene>
    <name evidence="5" type="ORF">AVJ23_06005</name>
</gene>
<evidence type="ECO:0000256" key="1">
    <source>
        <dbReference type="ARBA" id="ARBA00023015"/>
    </source>
</evidence>
<dbReference type="InterPro" id="IPR028082">
    <property type="entry name" value="Peripla_BP_I"/>
</dbReference>
<dbReference type="STRING" id="1685382.AVJ23_06005"/>
<dbReference type="PANTHER" id="PTHR30146">
    <property type="entry name" value="LACI-RELATED TRANSCRIPTIONAL REPRESSOR"/>
    <property type="match status" value="1"/>
</dbReference>
<dbReference type="AlphaFoldDB" id="A0A0W7WNF6"/>
<dbReference type="RefSeq" id="WP_058861240.1">
    <property type="nucleotide sequence ID" value="NZ_LPXO01000002.1"/>
</dbReference>
<dbReference type="InterPro" id="IPR025997">
    <property type="entry name" value="SBP_2_dom"/>
</dbReference>
<dbReference type="SUPFAM" id="SSF47413">
    <property type="entry name" value="lambda repressor-like DNA-binding domains"/>
    <property type="match status" value="1"/>
</dbReference>
<dbReference type="Pfam" id="PF00356">
    <property type="entry name" value="LacI"/>
    <property type="match status" value="1"/>
</dbReference>